<dbReference type="Proteomes" id="UP001355207">
    <property type="component" value="Chromosome 3"/>
</dbReference>
<dbReference type="EMBL" id="CP144100">
    <property type="protein sequence ID" value="WWC87489.1"/>
    <property type="molecule type" value="Genomic_DNA"/>
</dbReference>
<gene>
    <name evidence="1" type="ORF">L201_002379</name>
</gene>
<organism evidence="1 2">
    <name type="scientific">Kwoniella dendrophila CBS 6074</name>
    <dbReference type="NCBI Taxonomy" id="1295534"/>
    <lineage>
        <taxon>Eukaryota</taxon>
        <taxon>Fungi</taxon>
        <taxon>Dikarya</taxon>
        <taxon>Basidiomycota</taxon>
        <taxon>Agaricomycotina</taxon>
        <taxon>Tremellomycetes</taxon>
        <taxon>Tremellales</taxon>
        <taxon>Cryptococcaceae</taxon>
        <taxon>Kwoniella</taxon>
    </lineage>
</organism>
<dbReference type="AlphaFoldDB" id="A0AAX4JRV5"/>
<proteinExistence type="predicted"/>
<reference evidence="1 2" key="1">
    <citation type="submission" date="2024-01" db="EMBL/GenBank/DDBJ databases">
        <title>Comparative genomics of Cryptococcus and Kwoniella reveals pathogenesis evolution and contrasting modes of karyotype evolution via chromosome fusion or intercentromeric recombination.</title>
        <authorList>
            <person name="Coelho M.A."/>
            <person name="David-Palma M."/>
            <person name="Shea T."/>
            <person name="Bowers K."/>
            <person name="McGinley-Smith S."/>
            <person name="Mohammad A.W."/>
            <person name="Gnirke A."/>
            <person name="Yurkov A.M."/>
            <person name="Nowrousian M."/>
            <person name="Sun S."/>
            <person name="Cuomo C.A."/>
            <person name="Heitman J."/>
        </authorList>
    </citation>
    <scope>NUCLEOTIDE SEQUENCE [LARGE SCALE GENOMIC DNA]</scope>
    <source>
        <strain evidence="1 2">CBS 6074</strain>
    </source>
</reference>
<protein>
    <recommendedName>
        <fullName evidence="3">F-box domain-containing protein</fullName>
    </recommendedName>
</protein>
<keyword evidence="2" id="KW-1185">Reference proteome</keyword>
<dbReference type="GeneID" id="91093051"/>
<evidence type="ECO:0000313" key="1">
    <source>
        <dbReference type="EMBL" id="WWC87489.1"/>
    </source>
</evidence>
<sequence length="385" mass="44262">MSTQKPSSKLEALPLDIFDKIFSVLESTGSLGTLATFAQCSQKFSLAILPYLYRCFSLNAKSVNSIFPLLSTYLKDRHSDRGANATNDSGLNDEVDQTRNRILKILSSIQEMISDPINPKSDPEAAELIARLMRLIEDQPLIIFPNLKILRIIAPSLASSQTYSDILEILGHTLSPSFIDFRLNESACGYASFREFLNYPFIKMYLKKLVIHNMHTSYLPKPSNVRIEVSFRDHLCTPNDQYDPKDENGGIWQGERCDWDCDKKFCKVILHHIQSYPEDKDYPPLIVFEETKAEEQGELSDLQFEPDSHDNLGGFREKDDEDIITQNDNPSSMTQMDLMSSKLQEKIIEEANDYRHNKDGTEETKLENIRKWRKRVIFMRSKSKL</sequence>
<accession>A0AAX4JRV5</accession>
<evidence type="ECO:0000313" key="2">
    <source>
        <dbReference type="Proteomes" id="UP001355207"/>
    </source>
</evidence>
<dbReference type="RefSeq" id="XP_066074252.1">
    <property type="nucleotide sequence ID" value="XM_066218155.1"/>
</dbReference>
<evidence type="ECO:0008006" key="3">
    <source>
        <dbReference type="Google" id="ProtNLM"/>
    </source>
</evidence>
<name>A0AAX4JRV5_9TREE</name>